<comment type="caution">
    <text evidence="2">The sequence shown here is derived from an EMBL/GenBank/DDBJ whole genome shotgun (WGS) entry which is preliminary data.</text>
</comment>
<dbReference type="RefSeq" id="WP_196823907.1">
    <property type="nucleotide sequence ID" value="NZ_CP046980.1"/>
</dbReference>
<feature type="transmembrane region" description="Helical" evidence="1">
    <location>
        <begin position="6"/>
        <end position="28"/>
    </location>
</feature>
<evidence type="ECO:0008006" key="4">
    <source>
        <dbReference type="Google" id="ProtNLM"/>
    </source>
</evidence>
<keyword evidence="1" id="KW-1133">Transmembrane helix</keyword>
<accession>A0A931E0F7</accession>
<feature type="transmembrane region" description="Helical" evidence="1">
    <location>
        <begin position="97"/>
        <end position="115"/>
    </location>
</feature>
<evidence type="ECO:0000313" key="2">
    <source>
        <dbReference type="EMBL" id="MBG6121330.1"/>
    </source>
</evidence>
<evidence type="ECO:0000313" key="3">
    <source>
        <dbReference type="Proteomes" id="UP000658613"/>
    </source>
</evidence>
<keyword evidence="1" id="KW-0472">Membrane</keyword>
<sequence length="170" mass="18522">MFETVLTILHVGAAILLLGPVAVAVSMFPRAAADARNAGPEFDGQHGRGGGQRFVGQARLLHRISRSYGMISMLVPLIGAAVLFLDWDTYKSQGQFHASLALALIAWLLLLFVVIPQQRKLMGALGELDPSEADPEKDYTDDFEKSKKTATIAAGIFNLLWVIVLVLMFI</sequence>
<keyword evidence="3" id="KW-1185">Reference proteome</keyword>
<dbReference type="EMBL" id="JADOUE010000001">
    <property type="protein sequence ID" value="MBG6121330.1"/>
    <property type="molecule type" value="Genomic_DNA"/>
</dbReference>
<evidence type="ECO:0000256" key="1">
    <source>
        <dbReference type="SAM" id="Phobius"/>
    </source>
</evidence>
<organism evidence="2 3">
    <name type="scientific">Corynebacterium aquatimens</name>
    <dbReference type="NCBI Taxonomy" id="1190508"/>
    <lineage>
        <taxon>Bacteria</taxon>
        <taxon>Bacillati</taxon>
        <taxon>Actinomycetota</taxon>
        <taxon>Actinomycetes</taxon>
        <taxon>Mycobacteriales</taxon>
        <taxon>Corynebacteriaceae</taxon>
        <taxon>Corynebacterium</taxon>
    </lineage>
</organism>
<feature type="transmembrane region" description="Helical" evidence="1">
    <location>
        <begin position="150"/>
        <end position="169"/>
    </location>
</feature>
<protein>
    <recommendedName>
        <fullName evidence="4">DUF2269 domain-containing protein</fullName>
    </recommendedName>
</protein>
<dbReference type="Proteomes" id="UP000658613">
    <property type="component" value="Unassembled WGS sequence"/>
</dbReference>
<feature type="transmembrane region" description="Helical" evidence="1">
    <location>
        <begin position="67"/>
        <end position="85"/>
    </location>
</feature>
<reference evidence="2" key="1">
    <citation type="submission" date="2020-11" db="EMBL/GenBank/DDBJ databases">
        <title>Sequencing the genomes of 1000 actinobacteria strains.</title>
        <authorList>
            <person name="Klenk H.-P."/>
        </authorList>
    </citation>
    <scope>NUCLEOTIDE SEQUENCE</scope>
    <source>
        <strain evidence="2">DSM 45632</strain>
    </source>
</reference>
<gene>
    <name evidence="2" type="ORF">IW254_000299</name>
</gene>
<name>A0A931E0F7_9CORY</name>
<keyword evidence="1" id="KW-0812">Transmembrane</keyword>
<proteinExistence type="predicted"/>
<dbReference type="AlphaFoldDB" id="A0A931E0F7"/>